<gene>
    <name evidence="1" type="ORF">S06H3_47709</name>
</gene>
<name>X1P1C2_9ZZZZ</name>
<dbReference type="AlphaFoldDB" id="X1P1C2"/>
<proteinExistence type="predicted"/>
<evidence type="ECO:0000313" key="1">
    <source>
        <dbReference type="EMBL" id="GAI36241.1"/>
    </source>
</evidence>
<feature type="non-terminal residue" evidence="1">
    <location>
        <position position="1"/>
    </location>
</feature>
<protein>
    <submittedName>
        <fullName evidence="1">Uncharacterized protein</fullName>
    </submittedName>
</protein>
<organism evidence="1">
    <name type="scientific">marine sediment metagenome</name>
    <dbReference type="NCBI Taxonomy" id="412755"/>
    <lineage>
        <taxon>unclassified sequences</taxon>
        <taxon>metagenomes</taxon>
        <taxon>ecological metagenomes</taxon>
    </lineage>
</organism>
<reference evidence="1" key="1">
    <citation type="journal article" date="2014" name="Front. Microbiol.">
        <title>High frequency of phylogenetically diverse reductive dehalogenase-homologous genes in deep subseafloor sedimentary metagenomes.</title>
        <authorList>
            <person name="Kawai M."/>
            <person name="Futagami T."/>
            <person name="Toyoda A."/>
            <person name="Takaki Y."/>
            <person name="Nishi S."/>
            <person name="Hori S."/>
            <person name="Arai W."/>
            <person name="Tsubouchi T."/>
            <person name="Morono Y."/>
            <person name="Uchiyama I."/>
            <person name="Ito T."/>
            <person name="Fujiyama A."/>
            <person name="Inagaki F."/>
            <person name="Takami H."/>
        </authorList>
    </citation>
    <scope>NUCLEOTIDE SEQUENCE</scope>
    <source>
        <strain evidence="1">Expedition CK06-06</strain>
    </source>
</reference>
<accession>X1P1C2</accession>
<comment type="caution">
    <text evidence="1">The sequence shown here is derived from an EMBL/GenBank/DDBJ whole genome shotgun (WGS) entry which is preliminary data.</text>
</comment>
<sequence>GHRIQGTANTQFLFPIVSALPHKNVDYYAKLFLAYGL</sequence>
<dbReference type="EMBL" id="BARV01029987">
    <property type="protein sequence ID" value="GAI36241.1"/>
    <property type="molecule type" value="Genomic_DNA"/>
</dbReference>